<feature type="transmembrane region" description="Helical" evidence="3">
    <location>
        <begin position="163"/>
        <end position="183"/>
    </location>
</feature>
<sequence>MDHQLISGITYLFVALIIGVIATLFFLLNPLKSDENQQISIRYFTLLFLSNSCFYVALLVTPFVSHLLSIILANTFFTLALHSLRFGLRWRANVTNNHLYQDAYFWVNLILILFLNVWLFYIFENSFEIRQVVSSINLLLIYIIAIKYIFIDKSHPSSGEKKFQRILYVLIPLPFFVIVPNFLFTDDFLNQSLNFVWMIIQTIILFGSLMLLLFSDVIDMHYRNSITDSLSGLFNRRHFMEQASVMISSANRHRFPMSIILCDIDQFKQVNDSYGHNAGDKVIVAFAQALQSQAREEDVVARFGGEEFIVLLPQTDAEGAVISAERMRTTAENIVVSTGKAILNFTVSFGVATFDNSINIEANIKHADEALYLAKKAGRNQVKMYSENSQDSNI</sequence>
<gene>
    <name evidence="5" type="ORF">GCM10011501_21330</name>
</gene>
<evidence type="ECO:0000313" key="6">
    <source>
        <dbReference type="Proteomes" id="UP000626370"/>
    </source>
</evidence>
<comment type="caution">
    <text evidence="5">The sequence shown here is derived from an EMBL/GenBank/DDBJ whole genome shotgun (WGS) entry which is preliminary data.</text>
</comment>
<dbReference type="PROSITE" id="PS50887">
    <property type="entry name" value="GGDEF"/>
    <property type="match status" value="1"/>
</dbReference>
<feature type="transmembrane region" description="Helical" evidence="3">
    <location>
        <begin position="129"/>
        <end position="151"/>
    </location>
</feature>
<feature type="domain" description="GGDEF" evidence="4">
    <location>
        <begin position="255"/>
        <end position="387"/>
    </location>
</feature>
<evidence type="ECO:0000256" key="3">
    <source>
        <dbReference type="SAM" id="Phobius"/>
    </source>
</evidence>
<dbReference type="InterPro" id="IPR029787">
    <property type="entry name" value="Nucleotide_cyclase"/>
</dbReference>
<dbReference type="NCBIfam" id="TIGR00254">
    <property type="entry name" value="GGDEF"/>
    <property type="match status" value="1"/>
</dbReference>
<dbReference type="Proteomes" id="UP000626370">
    <property type="component" value="Unassembled WGS sequence"/>
</dbReference>
<feature type="transmembrane region" description="Helical" evidence="3">
    <location>
        <begin position="103"/>
        <end position="123"/>
    </location>
</feature>
<accession>A0ABQ3IQT7</accession>
<name>A0ABQ3IQT7_9GAMM</name>
<comment type="catalytic activity">
    <reaction evidence="2">
        <text>2 GTP = 3',3'-c-di-GMP + 2 diphosphate</text>
        <dbReference type="Rhea" id="RHEA:24898"/>
        <dbReference type="ChEBI" id="CHEBI:33019"/>
        <dbReference type="ChEBI" id="CHEBI:37565"/>
        <dbReference type="ChEBI" id="CHEBI:58805"/>
        <dbReference type="EC" id="2.7.7.65"/>
    </reaction>
</comment>
<proteinExistence type="predicted"/>
<evidence type="ECO:0000313" key="5">
    <source>
        <dbReference type="EMBL" id="GHE91663.1"/>
    </source>
</evidence>
<dbReference type="InterPro" id="IPR043128">
    <property type="entry name" value="Rev_trsase/Diguanyl_cyclase"/>
</dbReference>
<dbReference type="PANTHER" id="PTHR45138:SF9">
    <property type="entry name" value="DIGUANYLATE CYCLASE DGCM-RELATED"/>
    <property type="match status" value="1"/>
</dbReference>
<keyword evidence="3" id="KW-1133">Transmembrane helix</keyword>
<organism evidence="5 6">
    <name type="scientific">Thalassotalea profundi</name>
    <dbReference type="NCBI Taxonomy" id="2036687"/>
    <lineage>
        <taxon>Bacteria</taxon>
        <taxon>Pseudomonadati</taxon>
        <taxon>Pseudomonadota</taxon>
        <taxon>Gammaproteobacteria</taxon>
        <taxon>Alteromonadales</taxon>
        <taxon>Colwelliaceae</taxon>
        <taxon>Thalassotalea</taxon>
    </lineage>
</organism>
<keyword evidence="3" id="KW-0472">Membrane</keyword>
<dbReference type="PANTHER" id="PTHR45138">
    <property type="entry name" value="REGULATORY COMPONENTS OF SENSORY TRANSDUCTION SYSTEM"/>
    <property type="match status" value="1"/>
</dbReference>
<keyword evidence="3" id="KW-0812">Transmembrane</keyword>
<dbReference type="CDD" id="cd01949">
    <property type="entry name" value="GGDEF"/>
    <property type="match status" value="1"/>
</dbReference>
<dbReference type="SMART" id="SM00267">
    <property type="entry name" value="GGDEF"/>
    <property type="match status" value="1"/>
</dbReference>
<feature type="transmembrane region" description="Helical" evidence="3">
    <location>
        <begin position="40"/>
        <end position="57"/>
    </location>
</feature>
<dbReference type="SUPFAM" id="SSF55073">
    <property type="entry name" value="Nucleotide cyclase"/>
    <property type="match status" value="1"/>
</dbReference>
<dbReference type="Pfam" id="PF00990">
    <property type="entry name" value="GGDEF"/>
    <property type="match status" value="1"/>
</dbReference>
<feature type="transmembrane region" description="Helical" evidence="3">
    <location>
        <begin position="63"/>
        <end position="82"/>
    </location>
</feature>
<reference evidence="6" key="1">
    <citation type="journal article" date="2019" name="Int. J. Syst. Evol. Microbiol.">
        <title>The Global Catalogue of Microorganisms (GCM) 10K type strain sequencing project: providing services to taxonomists for standard genome sequencing and annotation.</title>
        <authorList>
            <consortium name="The Broad Institute Genomics Platform"/>
            <consortium name="The Broad Institute Genome Sequencing Center for Infectious Disease"/>
            <person name="Wu L."/>
            <person name="Ma J."/>
        </authorList>
    </citation>
    <scope>NUCLEOTIDE SEQUENCE [LARGE SCALE GENOMIC DNA]</scope>
    <source>
        <strain evidence="6">CGMCC 1.15922</strain>
    </source>
</reference>
<dbReference type="RefSeq" id="WP_189378259.1">
    <property type="nucleotide sequence ID" value="NZ_BNAH01000008.1"/>
</dbReference>
<evidence type="ECO:0000256" key="1">
    <source>
        <dbReference type="ARBA" id="ARBA00012528"/>
    </source>
</evidence>
<evidence type="ECO:0000259" key="4">
    <source>
        <dbReference type="PROSITE" id="PS50887"/>
    </source>
</evidence>
<keyword evidence="6" id="KW-1185">Reference proteome</keyword>
<feature type="transmembrane region" description="Helical" evidence="3">
    <location>
        <begin position="195"/>
        <end position="214"/>
    </location>
</feature>
<dbReference type="InterPro" id="IPR000160">
    <property type="entry name" value="GGDEF_dom"/>
</dbReference>
<protein>
    <recommendedName>
        <fullName evidence="1">diguanylate cyclase</fullName>
        <ecNumber evidence="1">2.7.7.65</ecNumber>
    </recommendedName>
</protein>
<dbReference type="EC" id="2.7.7.65" evidence="1"/>
<dbReference type="EMBL" id="BNAH01000008">
    <property type="protein sequence ID" value="GHE91663.1"/>
    <property type="molecule type" value="Genomic_DNA"/>
</dbReference>
<dbReference type="InterPro" id="IPR050469">
    <property type="entry name" value="Diguanylate_Cyclase"/>
</dbReference>
<feature type="transmembrane region" description="Helical" evidence="3">
    <location>
        <begin position="6"/>
        <end position="28"/>
    </location>
</feature>
<evidence type="ECO:0000256" key="2">
    <source>
        <dbReference type="ARBA" id="ARBA00034247"/>
    </source>
</evidence>
<dbReference type="Gene3D" id="3.30.70.270">
    <property type="match status" value="1"/>
</dbReference>